<dbReference type="PANTHER" id="PTHR43352">
    <property type="entry name" value="ACETYL-COA SYNTHETASE"/>
    <property type="match status" value="1"/>
</dbReference>
<protein>
    <submittedName>
        <fullName evidence="3">AMP-binding protein</fullName>
    </submittedName>
</protein>
<feature type="domain" description="AMP-binding enzyme C-terminal" evidence="2">
    <location>
        <begin position="211"/>
        <end position="287"/>
    </location>
</feature>
<dbReference type="Pfam" id="PF13193">
    <property type="entry name" value="AMP-binding_C"/>
    <property type="match status" value="1"/>
</dbReference>
<name>A0A6G9Y2V6_NOCBR</name>
<accession>A0A6G9Y2V6</accession>
<dbReference type="SUPFAM" id="SSF56801">
    <property type="entry name" value="Acetyl-CoA synthetase-like"/>
    <property type="match status" value="1"/>
</dbReference>
<evidence type="ECO:0000259" key="2">
    <source>
        <dbReference type="Pfam" id="PF13193"/>
    </source>
</evidence>
<dbReference type="InterPro" id="IPR045851">
    <property type="entry name" value="AMP-bd_C_sf"/>
</dbReference>
<dbReference type="InterPro" id="IPR025110">
    <property type="entry name" value="AMP-bd_C"/>
</dbReference>
<evidence type="ECO:0000313" key="3">
    <source>
        <dbReference type="EMBL" id="QIS07532.1"/>
    </source>
</evidence>
<reference evidence="3 4" key="1">
    <citation type="journal article" date="2019" name="ACS Chem. Biol.">
        <title>Identification and Mobilization of a Cryptic Antibiotic Biosynthesis Gene Locus from a Human-Pathogenic Nocardia Isolate.</title>
        <authorList>
            <person name="Herisse M."/>
            <person name="Ishida K."/>
            <person name="Porter J.L."/>
            <person name="Howden B."/>
            <person name="Hertweck C."/>
            <person name="Stinear T.P."/>
            <person name="Pidot S.J."/>
        </authorList>
    </citation>
    <scope>NUCLEOTIDE SEQUENCE [LARGE SCALE GENOMIC DNA]</scope>
    <source>
        <strain evidence="3 4">AUSMDU00024985</strain>
    </source>
</reference>
<dbReference type="GO" id="GO:0016878">
    <property type="term" value="F:acid-thiol ligase activity"/>
    <property type="evidence" value="ECO:0007669"/>
    <property type="project" value="TreeGrafter"/>
</dbReference>
<proteinExistence type="predicted"/>
<dbReference type="Proteomes" id="UP000501705">
    <property type="component" value="Chromosome"/>
</dbReference>
<keyword evidence="1" id="KW-0436">Ligase</keyword>
<dbReference type="Gene3D" id="3.30.300.30">
    <property type="match status" value="1"/>
</dbReference>
<evidence type="ECO:0000256" key="1">
    <source>
        <dbReference type="ARBA" id="ARBA00022598"/>
    </source>
</evidence>
<dbReference type="AlphaFoldDB" id="A0A6G9Y2V6"/>
<dbReference type="GO" id="GO:0044550">
    <property type="term" value="P:secondary metabolite biosynthetic process"/>
    <property type="evidence" value="ECO:0007669"/>
    <property type="project" value="TreeGrafter"/>
</dbReference>
<dbReference type="EMBL" id="CP046171">
    <property type="protein sequence ID" value="QIS07532.1"/>
    <property type="molecule type" value="Genomic_DNA"/>
</dbReference>
<sequence length="299" mass="31643">MLDRVQQVEHGQRVGAQVVQRGEPIEFVQPEHVAEFGTQHRLRRLDPHRARHRCLAGGRGVERAGLVQLGGADQQLRQSRAEGAREHPLPLHDTEADAKTGLPGARIGFVVADQPVTADGQAAGIFAPGVVATVRDEAGNALTDGTDGRLHIAGPTVAMGYLNRPDAQRNTFADGGVYTGDIARVADGTVHYLARADDMLNLGGHKVAPGEIERVIQGVAGVIDCAVVSGRNADGLDDAIAYIVATGSDPAIVRRAVLAALRTDLAPFKRPSRIELVDALPTTSTGKLARFQLRTAGAR</sequence>
<dbReference type="Gene3D" id="2.30.38.10">
    <property type="entry name" value="Luciferase, Domain 3"/>
    <property type="match status" value="1"/>
</dbReference>
<evidence type="ECO:0000313" key="4">
    <source>
        <dbReference type="Proteomes" id="UP000501705"/>
    </source>
</evidence>
<organism evidence="3 4">
    <name type="scientific">Nocardia brasiliensis</name>
    <dbReference type="NCBI Taxonomy" id="37326"/>
    <lineage>
        <taxon>Bacteria</taxon>
        <taxon>Bacillati</taxon>
        <taxon>Actinomycetota</taxon>
        <taxon>Actinomycetes</taxon>
        <taxon>Mycobacteriales</taxon>
        <taxon>Nocardiaceae</taxon>
        <taxon>Nocardia</taxon>
    </lineage>
</organism>
<dbReference type="PANTHER" id="PTHR43352:SF1">
    <property type="entry name" value="ANTHRANILATE--COA LIGASE"/>
    <property type="match status" value="1"/>
</dbReference>
<gene>
    <name evidence="3" type="ORF">F5X71_19725</name>
</gene>